<feature type="compositionally biased region" description="Basic and acidic residues" evidence="1">
    <location>
        <begin position="2407"/>
        <end position="2418"/>
    </location>
</feature>
<feature type="region of interest" description="Disordered" evidence="1">
    <location>
        <begin position="928"/>
        <end position="951"/>
    </location>
</feature>
<feature type="compositionally biased region" description="Basic and acidic residues" evidence="1">
    <location>
        <begin position="1817"/>
        <end position="1827"/>
    </location>
</feature>
<reference evidence="3" key="1">
    <citation type="submission" date="2014-11" db="EMBL/GenBank/DDBJ databases">
        <authorList>
            <person name="Otto D Thomas"/>
            <person name="Naeem Raeece"/>
        </authorList>
    </citation>
    <scope>NUCLEOTIDE SEQUENCE</scope>
</reference>
<gene>
    <name evidence="3" type="ORF">Cvel_20902</name>
</gene>
<feature type="compositionally biased region" description="Basic residues" evidence="1">
    <location>
        <begin position="1863"/>
        <end position="1876"/>
    </location>
</feature>
<feature type="chain" id="PRO_5005189724" evidence="2">
    <location>
        <begin position="29"/>
        <end position="2666"/>
    </location>
</feature>
<feature type="region of interest" description="Disordered" evidence="1">
    <location>
        <begin position="2221"/>
        <end position="2493"/>
    </location>
</feature>
<feature type="compositionally biased region" description="Polar residues" evidence="1">
    <location>
        <begin position="1598"/>
        <end position="1607"/>
    </location>
</feature>
<feature type="region of interest" description="Disordered" evidence="1">
    <location>
        <begin position="158"/>
        <end position="196"/>
    </location>
</feature>
<feature type="compositionally biased region" description="Basic and acidic residues" evidence="1">
    <location>
        <begin position="1465"/>
        <end position="1476"/>
    </location>
</feature>
<accession>A0A0G4GAD6</accession>
<feature type="region of interest" description="Disordered" evidence="1">
    <location>
        <begin position="2513"/>
        <end position="2592"/>
    </location>
</feature>
<feature type="compositionally biased region" description="Basic and acidic residues" evidence="1">
    <location>
        <begin position="901"/>
        <end position="912"/>
    </location>
</feature>
<feature type="region of interest" description="Disordered" evidence="1">
    <location>
        <begin position="1666"/>
        <end position="1885"/>
    </location>
</feature>
<feature type="compositionally biased region" description="Basic and acidic residues" evidence="1">
    <location>
        <begin position="1847"/>
        <end position="1861"/>
    </location>
</feature>
<feature type="compositionally biased region" description="Basic and acidic residues" evidence="1">
    <location>
        <begin position="1708"/>
        <end position="1726"/>
    </location>
</feature>
<feature type="region of interest" description="Disordered" evidence="1">
    <location>
        <begin position="783"/>
        <end position="826"/>
    </location>
</feature>
<feature type="compositionally biased region" description="Polar residues" evidence="1">
    <location>
        <begin position="1438"/>
        <end position="1456"/>
    </location>
</feature>
<feature type="compositionally biased region" description="Basic and acidic residues" evidence="1">
    <location>
        <begin position="2131"/>
        <end position="2152"/>
    </location>
</feature>
<dbReference type="VEuPathDB" id="CryptoDB:Cvel_20902"/>
<feature type="compositionally biased region" description="Polar residues" evidence="1">
    <location>
        <begin position="1391"/>
        <end position="1419"/>
    </location>
</feature>
<sequence length="2666" mass="289318">MTSRLGSPQCRSFLGVLCMCLAMFFCSADFQVRQHDLQGGSNTAPADTFQEREDRNARVLSQSDGLFAHRAHVQSLLGDEEGELEISVDLSSRTLSTDVLVSVFYKLKEHDSQDGTKKALEKLTVVLPPGFSLPMREPMNATEVGCNVEEADGLESEVPSVFSGGSVETESARQHSVRSRGETGRQAAEWDDESEPPLSFFMNTQTFPSQQQEEEEGRHPLPFELRDRKHLLMEVDHAAQVYGLQRNQRGATATEALQRGAQKAMKRKGKKRAGEKKKKAEVQRIHLQCGVMPPSSPLSAACQTRMESEVGQCGSTQMCRDGSCGPLHLCSSSETPVLVPWERGDRAQLVAVALPAGTRLPYSGGVLQFWARTGGDLLAAEDPSTAWLVGAEVSIKGGGAVRSDSFGENGVRGDNESRLELCQTHQAPWLHPSPGMPGGSRCEYEAWKVASPCSADCDGGMQLMTRRLIRGGPACTRLRTWIPCNGQPCARDCVLEEYWQEALSCSSVCEAGRSGGVAVDVRRVVVPPAGGGRSCVEVAGEWWDEEMGLALRRRDCASRFMESCYMKDSDLEGERAYVREGGNQRRRGALGCVDRNAFEVDEPRGFPWGVCPEPCNGSREQASLRFLVRQRKGVVLRQPGGEAEGCEGTECEPQPTESDECEAHPQDRRLSGGKGGAAFLEAPCQEQVQCGNFRVFFEHLWVGLQSSVWIVFQFNFLQGAGGADTIRVQLHAPTGYLFGSASSDCPVSLVRESNLGSLTSCRILSNPNEVSLTFSPLPSLTTKYRSTDSTTTTRYTPKASDGSTPPANATATTTLLQSTPSPPSGKREAIAASLAFQNSPEGTFFGRIWLGVTNPAEEIVREGQARHEPSVWMVRFAEGNGKLSDPLKQVVTPDDNPWNPEAEKDVQDRGRDGKTVACGLTRAPACRVCDSEGPKDTTEPEDPPQDKERKTGYEWHAAVETERCLQVASIRSAKETETGFCSQLCEVSPSDQKGSEDEAEVPDPQMYPIPNLLDEIRRVAVNTIQLGADEGFFKLTPLGLKRDLTVDDLKHRRIDKMTIEMRLQRPFPENVKGKRKSEDALMQEQRGFQKQCKCTFAKNGKGLPLCALCSSAFWGEASSHAATWMLKSKVNPTLLSVSIDAQFDMTGKLLMQMIDDPRPRPPHVSNPCYCGCDGGQPCAASYFPLLIRKTGAEGEVARDQIVFKVPNPKPCPSLKALVSKGEGGKSIEDKVEGALLEMDSCRAFAAQRLAKNIIQWLKKAAAGEAAGEEISLDDLTLRRLLHFHRTQGFMSVEDLDDLWRVLPVPPPHWQHLDTDPKENVQERMGGLLKFASLQKRGEGKGKRKGKVAEQQQAGKSWGLDFLVHRQESGGVKKSEKGVLAEPRHADKRSLDGTTLSSSPVEPAGSSQNQNTIWVSFSTSLPPPSQKEKGKESEENYKHTPQTTVESTADSNSSPKHTSILYPPKRKTDSGDQKLTEDESNEKEDLYTIPQEPDPKKIPTLRRLGGPLGNPPLPAQASNPVPSGGSSAHPPVPVPSSCLSAHPPAHANVDADSKKPGMCAATHPSPFSFSTTSAPLPSLFNSVPNTFNSKPQQQQQQQVSLSDANSHSDPTKSAIHPPSTPLFANNFMEKIQPSKKLIADQCKTCKCKSCRSVPRLSELVNQVMEAVEKAQNSNTNPRDPPPCSPSSSPVLSIQFGPPLPADTDLGSLIKKEKERIRGQLKQKEEANKTSVLYPNQNKQTAKLPSVLYPNQNKQTAKLPSVLYPNQNEETGMCRGETEEVKGGEGGERSDKNRQWEGNQEKGQQLKGLDTQDFSSFKQIKETKEKGGGESKPLILGAGFVMHPSTSDPRAKEAEKNEREVRLYRNSRVKKGTTRPRKPVPCATGFKQELPPLNLEKVASAFPLPPSVETTCAAAIKPPPSDAPLVFSPLFGKTDQTAPAEDAPSVKPPTPDRPFIFSSLFAKTENPSPADTVPMSGTSPLVFSPQYLKKEQHGPGAASETTDIPVSQAYPAPPTIFSMNFGQNTAAQKNTENTSSSGFLPTAAQRRPWTRRSRPGGSTGKGTTLSPWSLFAPSEAPGEAPQAQLPLGMFAGPLTGQVENSNQPIPGGGDVERDVDVVHLWMSGNIPGNSKYKGGDVDGGKEGGEGGGKGEQKDSLCSPLFPPECFPAAAAESRKLMPGEGKDPAIAFGLTKDGSCGPLSLSRTNPCPLDFFKPPEVTIPKFFFGDDRPTGDGKERPSSAEGGKRVRHANNVGRVPAGVVGGGSRAPGGNACPPASVAVLPQNSRTRGAAATAERFERDRERLQRKRLERLVKAKRAEAEEAEAKTNAENKEKEKQGGGNPVEGQNKGGEKEKAKLTKAQKRRAAAAAAVAAAKKQLADQQQQGKDEKGSNEETKKSPSLPHVSPTQVDEDKEKKKDTPSRKSKKKTAAAQNDEKAAAANKRMPKETPNDHPCQTPNKLKSNTSKVPSAVPADADCRTAVPEDSPSTHTNLSQTHGAGKECGFFCGCQPTHPGSPISSPVSCLGGDSQKPALSSLPPFPLKWDSQEKPPKTAVKGQKQKQTAASSKHVQIQECGTEEDGKDNTTSQNENHTDNMVDMWESTMRELRGLTEALAAAFERECAWVKEQEKKGEEAARQAACVDKEKRQETEKTGKKEKAEKKGRVKSIEY</sequence>
<feature type="compositionally biased region" description="Basic and acidic residues" evidence="1">
    <location>
        <begin position="929"/>
        <end position="951"/>
    </location>
</feature>
<feature type="compositionally biased region" description="Polar residues" evidence="1">
    <location>
        <begin position="2482"/>
        <end position="2493"/>
    </location>
</feature>
<feature type="signal peptide" evidence="2">
    <location>
        <begin position="1"/>
        <end position="28"/>
    </location>
</feature>
<feature type="compositionally biased region" description="Polar residues" evidence="1">
    <location>
        <begin position="2450"/>
        <end position="2464"/>
    </location>
</feature>
<feature type="compositionally biased region" description="Polar residues" evidence="1">
    <location>
        <begin position="2015"/>
        <end position="2037"/>
    </location>
</feature>
<feature type="compositionally biased region" description="Basic and acidic residues" evidence="1">
    <location>
        <begin position="2222"/>
        <end position="2242"/>
    </location>
</feature>
<evidence type="ECO:0000256" key="1">
    <source>
        <dbReference type="SAM" id="MobiDB-lite"/>
    </source>
</evidence>
<feature type="compositionally biased region" description="Low complexity" evidence="1">
    <location>
        <begin position="783"/>
        <end position="796"/>
    </location>
</feature>
<feature type="compositionally biased region" description="Low complexity" evidence="1">
    <location>
        <begin position="1519"/>
        <end position="1528"/>
    </location>
</feature>
<feature type="compositionally biased region" description="Basic and acidic residues" evidence="1">
    <location>
        <begin position="1368"/>
        <end position="1390"/>
    </location>
</feature>
<feature type="region of interest" description="Disordered" evidence="1">
    <location>
        <begin position="1924"/>
        <end position="1949"/>
    </location>
</feature>
<feature type="compositionally biased region" description="Basic and acidic residues" evidence="1">
    <location>
        <begin position="2382"/>
        <end position="2394"/>
    </location>
</feature>
<feature type="compositionally biased region" description="Basic and acidic residues" evidence="1">
    <location>
        <begin position="1425"/>
        <end position="1437"/>
    </location>
</feature>
<feature type="compositionally biased region" description="Polar residues" evidence="1">
    <location>
        <begin position="1579"/>
        <end position="1590"/>
    </location>
</feature>
<proteinExistence type="predicted"/>
<feature type="compositionally biased region" description="Low complexity" evidence="1">
    <location>
        <begin position="803"/>
        <end position="819"/>
    </location>
</feature>
<feature type="compositionally biased region" description="Low complexity" evidence="1">
    <location>
        <begin position="1563"/>
        <end position="1578"/>
    </location>
</feature>
<protein>
    <submittedName>
        <fullName evidence="3">Uncharacterized protein</fullName>
    </submittedName>
</protein>
<feature type="region of interest" description="Disordered" evidence="1">
    <location>
        <begin position="1987"/>
        <end position="2083"/>
    </location>
</feature>
<feature type="compositionally biased region" description="Basic and acidic residues" evidence="1">
    <location>
        <begin position="2307"/>
        <end position="2334"/>
    </location>
</feature>
<feature type="compositionally biased region" description="Low complexity" evidence="1">
    <location>
        <begin position="2363"/>
        <end position="2381"/>
    </location>
</feature>
<keyword evidence="2" id="KW-0732">Signal</keyword>
<feature type="region of interest" description="Disordered" evidence="1">
    <location>
        <begin position="1331"/>
        <end position="1352"/>
    </location>
</feature>
<name>A0A0G4GAD6_9ALVE</name>
<feature type="compositionally biased region" description="Polar residues" evidence="1">
    <location>
        <begin position="2556"/>
        <end position="2566"/>
    </location>
</feature>
<feature type="compositionally biased region" description="Low complexity" evidence="1">
    <location>
        <begin position="2247"/>
        <end position="2256"/>
    </location>
</feature>
<feature type="region of interest" description="Disordered" evidence="1">
    <location>
        <begin position="639"/>
        <end position="667"/>
    </location>
</feature>
<feature type="region of interest" description="Disordered" evidence="1">
    <location>
        <begin position="2623"/>
        <end position="2666"/>
    </location>
</feature>
<organism evidence="3">
    <name type="scientific">Chromera velia CCMP2878</name>
    <dbReference type="NCBI Taxonomy" id="1169474"/>
    <lineage>
        <taxon>Eukaryota</taxon>
        <taxon>Sar</taxon>
        <taxon>Alveolata</taxon>
        <taxon>Colpodellida</taxon>
        <taxon>Chromeraceae</taxon>
        <taxon>Chromera</taxon>
    </lineage>
</organism>
<evidence type="ECO:0000256" key="2">
    <source>
        <dbReference type="SAM" id="SignalP"/>
    </source>
</evidence>
<feature type="region of interest" description="Disordered" evidence="1">
    <location>
        <begin position="2126"/>
        <end position="2153"/>
    </location>
</feature>
<evidence type="ECO:0000313" key="3">
    <source>
        <dbReference type="EMBL" id="CEM25660.1"/>
    </source>
</evidence>
<dbReference type="EMBL" id="CDMZ01001012">
    <property type="protein sequence ID" value="CEM25660.1"/>
    <property type="molecule type" value="Genomic_DNA"/>
</dbReference>
<feature type="region of interest" description="Disordered" evidence="1">
    <location>
        <begin position="883"/>
        <end position="912"/>
    </location>
</feature>
<feature type="compositionally biased region" description="Basic and acidic residues" evidence="1">
    <location>
        <begin position="1774"/>
        <end position="1793"/>
    </location>
</feature>
<feature type="compositionally biased region" description="Polar residues" evidence="1">
    <location>
        <begin position="1727"/>
        <end position="1768"/>
    </location>
</feature>
<feature type="region of interest" description="Disordered" evidence="1">
    <location>
        <begin position="1368"/>
        <end position="1620"/>
    </location>
</feature>